<gene>
    <name evidence="3" type="ORF">NUM_69930</name>
</gene>
<dbReference type="InterPro" id="IPR029052">
    <property type="entry name" value="Metallo-depent_PP-like"/>
</dbReference>
<evidence type="ECO:0000313" key="3">
    <source>
        <dbReference type="EMBL" id="GIL31739.1"/>
    </source>
</evidence>
<feature type="domain" description="Phospholipase D N-terminal" evidence="2">
    <location>
        <begin position="54"/>
        <end position="145"/>
    </location>
</feature>
<dbReference type="PROSITE" id="PS51318">
    <property type="entry name" value="TAT"/>
    <property type="match status" value="1"/>
</dbReference>
<dbReference type="AlphaFoldDB" id="A0A8J4AIB0"/>
<protein>
    <submittedName>
        <fullName evidence="3">Alkaline phosphatase</fullName>
    </submittedName>
</protein>
<dbReference type="InterPro" id="IPR052900">
    <property type="entry name" value="Phospholipid_Metab_Enz"/>
</dbReference>
<name>A0A8J4AIB0_9ACTN</name>
<dbReference type="PANTHER" id="PTHR43606">
    <property type="entry name" value="PHOSPHATASE, PUTATIVE (AFU_ORTHOLOGUE AFUA_6G08710)-RELATED"/>
    <property type="match status" value="1"/>
</dbReference>
<dbReference type="Proteomes" id="UP000614996">
    <property type="component" value="Unassembled WGS sequence"/>
</dbReference>
<dbReference type="RefSeq" id="WP_207129297.1">
    <property type="nucleotide sequence ID" value="NZ_BOPO01000149.1"/>
</dbReference>
<dbReference type="Gene3D" id="2.60.40.380">
    <property type="entry name" value="Purple acid phosphatase-like, N-terminal"/>
    <property type="match status" value="1"/>
</dbReference>
<dbReference type="EMBL" id="BOPO01000149">
    <property type="protein sequence ID" value="GIL31739.1"/>
    <property type="molecule type" value="Genomic_DNA"/>
</dbReference>
<proteinExistence type="predicted"/>
<dbReference type="PANTHER" id="PTHR43606:SF1">
    <property type="entry name" value="PHOD-LIKE PHOSPHATASE METALLOPHOSPHATASE DOMAIN-CONTAINING PROTEIN"/>
    <property type="match status" value="1"/>
</dbReference>
<dbReference type="InterPro" id="IPR038607">
    <property type="entry name" value="PhoD-like_sf"/>
</dbReference>
<dbReference type="Gene3D" id="3.60.21.70">
    <property type="entry name" value="PhoD-like phosphatase"/>
    <property type="match status" value="1"/>
</dbReference>
<dbReference type="InterPro" id="IPR032093">
    <property type="entry name" value="PhoD_N"/>
</dbReference>
<reference evidence="4" key="1">
    <citation type="journal article" date="2021" name="Int. J. Syst. Evol. Microbiol.">
        <title>Actinocatenispora comari sp. nov., an endophytic actinomycete isolated from aerial parts of Comarum salesowianum.</title>
        <authorList>
            <person name="Oyunbileg N."/>
            <person name="Iizaka Y."/>
            <person name="Hamada M."/>
            <person name="Davaapurev B.O."/>
            <person name="Fukumoto A."/>
            <person name="Tsetseg B."/>
            <person name="Kato F."/>
            <person name="Tamura T."/>
            <person name="Batkhuu J."/>
            <person name="Anzai Y."/>
        </authorList>
    </citation>
    <scope>NUCLEOTIDE SEQUENCE [LARGE SCALE GENOMIC DNA]</scope>
    <source>
        <strain evidence="4">NUM-2625</strain>
    </source>
</reference>
<feature type="domain" description="PhoD-like phosphatase metallophosphatase" evidence="1">
    <location>
        <begin position="162"/>
        <end position="508"/>
    </location>
</feature>
<sequence length="527" mass="59019">MTKTRSGTRKHGSHRLSRRSLFGGALAAGGALAVPSLVRAAPALVRSGRPALTHGTQVGDVEYGTGTVWTRADRPSRMVVEISTDPRFRRVRRLRGPLLTPDSDLTGKTVLHGLPAGRDIHYRVSAVDVRDDTLASEPLIGRFRTVPDRARDVSFLWSGDLGGQGWGIDVSRGGYRIFDAMRALDPDFYLCNGDNIYADDPIEPRVTLPDGSIWRNLVTEEKSKVAETLDEYRGNYKYNLTDEPLRRFYAQVAQIQQWDDHETHNNWYPGEILDDDAYTEKRVDVLARRGRQAWHEYTPITPKYDRDGRIYRVLHHGPLLDVFVLDMRWYRDANSADKQTSNDGGILGHEQAEWLKRELARSTATWKVISNDMPLGLVVTDGPSRFEAVSQGDDGAPLGRELQIAEILTFLKRQEIRNVVWLTTDVHYTAAHHFDPAKAAYSDFDPFWQFVSGPLNAGAFPPDAIDGTFGCEQVFVAAPPTANASPATEYQFFGRVAIDAASRELTVHLHDNTGASLWSTTLTPHRR</sequence>
<keyword evidence="4" id="KW-1185">Reference proteome</keyword>
<accession>A0A8J4AIB0</accession>
<comment type="caution">
    <text evidence="3">The sequence shown here is derived from an EMBL/GenBank/DDBJ whole genome shotgun (WGS) entry which is preliminary data.</text>
</comment>
<evidence type="ECO:0000259" key="1">
    <source>
        <dbReference type="Pfam" id="PF09423"/>
    </source>
</evidence>
<dbReference type="InterPro" id="IPR006311">
    <property type="entry name" value="TAT_signal"/>
</dbReference>
<dbReference type="SUPFAM" id="SSF56300">
    <property type="entry name" value="Metallo-dependent phosphatases"/>
    <property type="match status" value="1"/>
</dbReference>
<dbReference type="Pfam" id="PF16655">
    <property type="entry name" value="PhoD_N"/>
    <property type="match status" value="1"/>
</dbReference>
<evidence type="ECO:0000259" key="2">
    <source>
        <dbReference type="Pfam" id="PF16655"/>
    </source>
</evidence>
<organism evidence="3 4">
    <name type="scientific">Actinocatenispora comari</name>
    <dbReference type="NCBI Taxonomy" id="2807577"/>
    <lineage>
        <taxon>Bacteria</taxon>
        <taxon>Bacillati</taxon>
        <taxon>Actinomycetota</taxon>
        <taxon>Actinomycetes</taxon>
        <taxon>Micromonosporales</taxon>
        <taxon>Micromonosporaceae</taxon>
        <taxon>Actinocatenispora</taxon>
    </lineage>
</organism>
<dbReference type="Pfam" id="PF09423">
    <property type="entry name" value="PhoD"/>
    <property type="match status" value="1"/>
</dbReference>
<dbReference type="InterPro" id="IPR018946">
    <property type="entry name" value="PhoD-like_MPP"/>
</dbReference>
<evidence type="ECO:0000313" key="4">
    <source>
        <dbReference type="Proteomes" id="UP000614996"/>
    </source>
</evidence>